<dbReference type="EMBL" id="WTPW01003864">
    <property type="protein sequence ID" value="KAF0333063.1"/>
    <property type="molecule type" value="Genomic_DNA"/>
</dbReference>
<sequence length="392" mass="45007">MDGLERYYHSRTEVRKNEIIKRKDQINKPKTLAEIDNASCAEYNQKMETVPMEPKENELFDNAELGSYKEQKNALEVLFKEVTAEYDALIQKLASRGKEPIQEPQEKEMLKHTCEVWMEKLRNFKGQPHRIEEKCGKLLEEQSREPSIIDLKLARVDYANGIEDPEDCQTRDEVEKDGCEAIDQKLKNEISKEKQRMLAENDKENSEEKNTGAKKLLEVKVLCLTHEKRTREIGEFQKTNSEVNRTTRRGLTETKDTSNVEEVYKWCLGSAKGANSTGKFDPDGFWRRKPQLKGIKEKTLIENNDNNDEEKGNGTEKFLKGEALSPRAKGGTKEVIQNTEYAESGECVMSEVVYINECVDIAEVVDNKIVNQLFDPGGSIFLKMKEAKLEPK</sequence>
<gene>
    <name evidence="2" type="ORF">F8M41_017020</name>
    <name evidence="1" type="ORF">F8M41_017112</name>
</gene>
<dbReference type="EMBL" id="WTPW01003810">
    <property type="protein sequence ID" value="KAF0333080.1"/>
    <property type="molecule type" value="Genomic_DNA"/>
</dbReference>
<evidence type="ECO:0000313" key="1">
    <source>
        <dbReference type="EMBL" id="KAF0333063.1"/>
    </source>
</evidence>
<comment type="caution">
    <text evidence="2">The sequence shown here is derived from an EMBL/GenBank/DDBJ whole genome shotgun (WGS) entry which is preliminary data.</text>
</comment>
<dbReference type="AlphaFoldDB" id="A0A8H3WU72"/>
<name>A0A8H3WU72_GIGMA</name>
<proteinExistence type="predicted"/>
<evidence type="ECO:0000313" key="3">
    <source>
        <dbReference type="Proteomes" id="UP000439903"/>
    </source>
</evidence>
<accession>A0A8H3WU72</accession>
<reference evidence="2 3" key="1">
    <citation type="journal article" date="2019" name="Environ. Microbiol.">
        <title>At the nexus of three kingdoms: the genome of the mycorrhizal fungus Gigaspora margarita provides insights into plant, endobacterial and fungal interactions.</title>
        <authorList>
            <person name="Venice F."/>
            <person name="Ghignone S."/>
            <person name="Salvioli di Fossalunga A."/>
            <person name="Amselem J."/>
            <person name="Novero M."/>
            <person name="Xianan X."/>
            <person name="Sedzielewska Toro K."/>
            <person name="Morin E."/>
            <person name="Lipzen A."/>
            <person name="Grigoriev I.V."/>
            <person name="Henrissat B."/>
            <person name="Martin F.M."/>
            <person name="Bonfante P."/>
        </authorList>
    </citation>
    <scope>NUCLEOTIDE SEQUENCE [LARGE SCALE GENOMIC DNA]</scope>
    <source>
        <strain evidence="2 3">BEG34</strain>
    </source>
</reference>
<protein>
    <submittedName>
        <fullName evidence="2">Uncharacterized protein</fullName>
    </submittedName>
</protein>
<dbReference type="Proteomes" id="UP000439903">
    <property type="component" value="Unassembled WGS sequence"/>
</dbReference>
<organism evidence="2 3">
    <name type="scientific">Gigaspora margarita</name>
    <dbReference type="NCBI Taxonomy" id="4874"/>
    <lineage>
        <taxon>Eukaryota</taxon>
        <taxon>Fungi</taxon>
        <taxon>Fungi incertae sedis</taxon>
        <taxon>Mucoromycota</taxon>
        <taxon>Glomeromycotina</taxon>
        <taxon>Glomeromycetes</taxon>
        <taxon>Diversisporales</taxon>
        <taxon>Gigasporaceae</taxon>
        <taxon>Gigaspora</taxon>
    </lineage>
</organism>
<keyword evidence="3" id="KW-1185">Reference proteome</keyword>
<evidence type="ECO:0000313" key="2">
    <source>
        <dbReference type="EMBL" id="KAF0333080.1"/>
    </source>
</evidence>